<comment type="function">
    <text evidence="10">Ubiquitin ligase protein which is a component of the N-end rule pathway. Recognizes and binds to proteins bearing specific N-terminal residues that are destabilizing according to the N-end rule, leading to their ubiquitination and subsequent degradation.</text>
</comment>
<proteinExistence type="inferred from homology"/>
<evidence type="ECO:0000256" key="7">
    <source>
        <dbReference type="ARBA" id="ARBA00022833"/>
    </source>
</evidence>
<keyword evidence="5 10" id="KW-0863">Zinc-finger</keyword>
<feature type="region of interest" description="Disordered" evidence="11">
    <location>
        <begin position="815"/>
        <end position="839"/>
    </location>
</feature>
<dbReference type="InterPro" id="IPR044046">
    <property type="entry name" value="E3_ligase_UBR-like_C"/>
</dbReference>
<dbReference type="SMART" id="SM00396">
    <property type="entry name" value="ZnF_UBR1"/>
    <property type="match status" value="1"/>
</dbReference>
<comment type="similarity">
    <text evidence="8 10">Belongs to the E3 ubiquitin-protein ligase UBR1-like family.</text>
</comment>
<dbReference type="Pfam" id="PF22960">
    <property type="entry name" value="WHD_UBR1"/>
    <property type="match status" value="1"/>
</dbReference>
<dbReference type="InterPro" id="IPR042065">
    <property type="entry name" value="E3_ELL-like"/>
</dbReference>
<comment type="catalytic activity">
    <reaction evidence="1 10">
        <text>S-ubiquitinyl-[E2 ubiquitin-conjugating enzyme]-L-cysteine + [acceptor protein]-L-lysine = [E2 ubiquitin-conjugating enzyme]-L-cysteine + N(6)-ubiquitinyl-[acceptor protein]-L-lysine.</text>
        <dbReference type="EC" id="2.3.2.27"/>
    </reaction>
</comment>
<dbReference type="GO" id="GO:0005737">
    <property type="term" value="C:cytoplasm"/>
    <property type="evidence" value="ECO:0007669"/>
    <property type="project" value="TreeGrafter"/>
</dbReference>
<dbReference type="GO" id="GO:0008270">
    <property type="term" value="F:zinc ion binding"/>
    <property type="evidence" value="ECO:0007669"/>
    <property type="project" value="UniProtKB-UniRule"/>
</dbReference>
<dbReference type="EC" id="2.3.2.27" evidence="10"/>
<dbReference type="GO" id="GO:0000151">
    <property type="term" value="C:ubiquitin ligase complex"/>
    <property type="evidence" value="ECO:0007669"/>
    <property type="project" value="TreeGrafter"/>
</dbReference>
<dbReference type="Pfam" id="PF02617">
    <property type="entry name" value="ClpS"/>
    <property type="match status" value="1"/>
</dbReference>
<feature type="region of interest" description="Disordered" evidence="11">
    <location>
        <begin position="71"/>
        <end position="94"/>
    </location>
</feature>
<dbReference type="CDD" id="cd16482">
    <property type="entry name" value="RING-H2_UBR1-like"/>
    <property type="match status" value="1"/>
</dbReference>
<evidence type="ECO:0000313" key="14">
    <source>
        <dbReference type="Proteomes" id="UP000716291"/>
    </source>
</evidence>
<dbReference type="PANTHER" id="PTHR21497:SF24">
    <property type="entry name" value="E3 UBIQUITIN-PROTEIN LIGASE UBR1"/>
    <property type="match status" value="1"/>
</dbReference>
<dbReference type="InterPro" id="IPR003126">
    <property type="entry name" value="Znf_UBR"/>
</dbReference>
<sequence length="2205" mass="251081">MNKSPASMKNAEGSLSDFLWQTPLLFNCQFGEYAKQVILSRCYEELWMNDETIMNQHFFSSKEELLQTIRHQSRPHDGREQSTVTDPTSWHSNQILPTEDLSSQKGRQCGHVFRKGEPVYRCRNCGLDDTCVFCSKCFHATDHDGHDILFSVSPGSGGCCDCGDPEAWKMPLRCKIHTSDEQDGSTHSEHSGTAALNPALLSAIRLTIVSVIDFLLDNFAIAPAEVTLNPSTDDLLRENRYQRKQLKKIGVPSDVPTITIPQETIAIQDTVMEQVESLEEDVDMDKENGEPKNRKAAGLVNKEQESELYACIAWNDEAHAFSHVLESIMTATGWDWAKAKHIIDVIHVHGREIIAVSTNIEELRKIAAPLSAINFGVTIRPAKETFREQVAGLLVDWLNQLISGNRRFFSSVPGGDHIIRDILCEELCRDWELRSPLVSLAKGAHNDDEALDDNEDTREDVFMSASIAAEDIEMFEPDDYMGHVGRLESLRSENMSPSTDVNKGDVAVIEWDPVAMVKEYHMVRKEEMAFGNSLLSNEKPTSMGTVATDEEAEQKASELTNEFATKLRLDYLMLYDLKLWKEVRIALRELYISSLASSPHYKKMLGKRLTRNYARLAESFLLKDREPENSIILFSVQLLTVPSVSDLLVHDYYFFGLICSTLTSFFLQDKLRLILPSERAKQPSRINCESRAFRTRRYFNAFHDLRYIMNVNMIKRVLAQDPLYIRQYLDLISLFQGMNGQLCQKDTHVEYESEIWVNAFNVTLQIAKCCRQFSDCFATLPTATPEEKVSTAITLVTAISRVLKQINEWGRYDPEEEKAEQERAEQENNLGTNNTSTPTNAYKVYGSSTQTFYEVDLEYLSPIKVVKYVVTEQPVSFHHPLHWLLSGLLEHAHLLTDDVLRQAGWTREFGKIMVLFHENRGPVDDVLLPILDFPVRTIVFSSQIRAGIWVRNGYGIRNQAHHYRDISLRENTYDADVFLLQTGFVIIDSNQFLATLLDRFDLISWFLGDTTHENYDSQQTIFMVEELLNLLIVCVCERANVTGMSMIEKIRREIIHNLCLGISAYSDLTKRIPERITEHPEFDSILLDVAKFRKPEGVNDHGLYELKEEFFKEVDTYFWHYSRNNREEAENVLKLRWKKANPDKKEDDFFVLPHTTKINDGPFKYIGQFMHSTLFIQMLTYAMWNVRIGDNHKSDTILDQTLYLILLALTDKNNNQNGSEDGFYHYVCDKYFKVTYREADVETTREVTLFDVMILLYSDENFSEIKSRLDWVFQALLDKGSTKTQQVVQNWKSKQEELLLGNAQKKEQGASGLSELEKKKLAAKERQLKIMAQFAQAQSQFMQQNEDLYEEEEIAEVDVNDSNQKADESSDIESLHRFCSYPTGTCIVCQEDVNERSLPYGLLGLIQTSNILRETPMDDDSFYNNIYTMGPSLDVHWEDQQCLQDEATGIPGFPAQLHKTGLYSSTCGHLMHIKCFEVYCSSIDSRHSAQLTRNHPENRSRKEFMCPLCKSLGNVLLPVFWKGKKESFPGVLSKAHESDFSTFYKSDVNHIVNKLKKAIGIAWRVAQNKKSSSSTSRMKDVMAQLLPTLPVHGGEQQVNTARSAHPGAIERPDWPPLGIVRVPRPPPANAGATDPMTSNTVAESGLEGEMDPESDMMLQNSLSGGSHPLPDGKLGPFENETLHTTVVPSIPYIKKSYNRLLDVLGIIYQEICTDDHEREMSTSAKNVDMLWGIMGYTISSLEIAARGSKHSASEENIRTNTVFDQIPSQTQMLLRIMSDTILAYTTIMCPSTPEAKSNSSMTLARISMLALGRMRQIFEVNVDDVVNIVNHPGREKIVLYDNAPLLEDDPFMILTELSLHLTVVTQADIFPFVRTMLLAEMAKTAVGLIQNRLSRVIRQVPDEFHPATSEPSQHIAVAKTFAYSLMNKLRFTPEEAHATFKKFGDDASFCTLLKFFVLPFLRRTLILMVIRFGLIIPSTLSSEFESTTEFDRLLSILQLPSFADFLQPSHMTESLLHHWCAQHIHESEHRLHVQEGQLSLTAERLLSIPLDLPTPLYLIALPKRLDRLFDESMRRVCHKCGTVPSDPALCLFCGTFVCAQSFCCAEEEEGECNLHTAECGGEIGIFLSVKRCVMILLHNGNGWFMNAPYLDPHGEVDQGLRHGRPQYLNLKRYGEIRKLWLQHNIPIYVARQIEANYDIGGWTTL</sequence>
<dbReference type="InterPro" id="IPR055194">
    <property type="entry name" value="UBR1-like_WH"/>
</dbReference>
<evidence type="ECO:0000256" key="1">
    <source>
        <dbReference type="ARBA" id="ARBA00000900"/>
    </source>
</evidence>
<accession>A0A9P6XFE3</accession>
<dbReference type="GO" id="GO:0016567">
    <property type="term" value="P:protein ubiquitination"/>
    <property type="evidence" value="ECO:0007669"/>
    <property type="project" value="UniProtKB-UniRule"/>
</dbReference>
<dbReference type="Gene3D" id="2.10.110.30">
    <property type="match status" value="1"/>
</dbReference>
<evidence type="ECO:0000256" key="8">
    <source>
        <dbReference type="ARBA" id="ARBA00046341"/>
    </source>
</evidence>
<dbReference type="SUPFAM" id="SSF54736">
    <property type="entry name" value="ClpS-like"/>
    <property type="match status" value="1"/>
</dbReference>
<evidence type="ECO:0000259" key="12">
    <source>
        <dbReference type="PROSITE" id="PS51157"/>
    </source>
</evidence>
<reference evidence="13" key="1">
    <citation type="journal article" date="2020" name="Microb. Genom.">
        <title>Genetic diversity of clinical and environmental Mucorales isolates obtained from an investigation of mucormycosis cases among solid organ transplant recipients.</title>
        <authorList>
            <person name="Nguyen M.H."/>
            <person name="Kaul D."/>
            <person name="Muto C."/>
            <person name="Cheng S.J."/>
            <person name="Richter R.A."/>
            <person name="Bruno V.M."/>
            <person name="Liu G."/>
            <person name="Beyhan S."/>
            <person name="Sundermann A.J."/>
            <person name="Mounaud S."/>
            <person name="Pasculle A.W."/>
            <person name="Nierman W.C."/>
            <person name="Driscoll E."/>
            <person name="Cumbie R."/>
            <person name="Clancy C.J."/>
            <person name="Dupont C.L."/>
        </authorList>
    </citation>
    <scope>NUCLEOTIDE SEQUENCE</scope>
    <source>
        <strain evidence="13">GL11</strain>
    </source>
</reference>
<keyword evidence="3 10" id="KW-0808">Transferase</keyword>
<dbReference type="PANTHER" id="PTHR21497">
    <property type="entry name" value="UBIQUITIN LIGASE E3 ALPHA-RELATED"/>
    <property type="match status" value="1"/>
</dbReference>
<dbReference type="Gene3D" id="3.30.1390.10">
    <property type="match status" value="1"/>
</dbReference>
<dbReference type="CDD" id="cd19673">
    <property type="entry name" value="UBR-box_UBR3"/>
    <property type="match status" value="1"/>
</dbReference>
<dbReference type="Gene3D" id="1.10.10.2670">
    <property type="entry name" value="E3 ubiquitin-protein ligase"/>
    <property type="match status" value="1"/>
</dbReference>
<organism evidence="13 14">
    <name type="scientific">Rhizopus oryzae</name>
    <name type="common">Mucormycosis agent</name>
    <name type="synonym">Rhizopus arrhizus var. delemar</name>
    <dbReference type="NCBI Taxonomy" id="64495"/>
    <lineage>
        <taxon>Eukaryota</taxon>
        <taxon>Fungi</taxon>
        <taxon>Fungi incertae sedis</taxon>
        <taxon>Mucoromycota</taxon>
        <taxon>Mucoromycotina</taxon>
        <taxon>Mucoromycetes</taxon>
        <taxon>Mucorales</taxon>
        <taxon>Mucorineae</taxon>
        <taxon>Rhizopodaceae</taxon>
        <taxon>Rhizopus</taxon>
    </lineage>
</organism>
<dbReference type="PROSITE" id="PS51157">
    <property type="entry name" value="ZF_UBR"/>
    <property type="match status" value="1"/>
</dbReference>
<dbReference type="InterPro" id="IPR039164">
    <property type="entry name" value="UBR1-like"/>
</dbReference>
<dbReference type="Pfam" id="PF18995">
    <property type="entry name" value="PRT6_C"/>
    <property type="match status" value="1"/>
</dbReference>
<dbReference type="InterPro" id="IPR036390">
    <property type="entry name" value="WH_DNA-bd_sf"/>
</dbReference>
<dbReference type="Proteomes" id="UP000716291">
    <property type="component" value="Unassembled WGS sequence"/>
</dbReference>
<protein>
    <recommendedName>
        <fullName evidence="10">E3 ubiquitin-protein ligase</fullName>
        <ecNumber evidence="10">2.3.2.27</ecNumber>
    </recommendedName>
</protein>
<comment type="caution">
    <text evidence="13">The sequence shown here is derived from an EMBL/GenBank/DDBJ whole genome shotgun (WGS) entry which is preliminary data.</text>
</comment>
<evidence type="ECO:0000256" key="6">
    <source>
        <dbReference type="ARBA" id="ARBA00022786"/>
    </source>
</evidence>
<dbReference type="InterPro" id="IPR014719">
    <property type="entry name" value="Ribosomal_bL12_C/ClpS-like"/>
</dbReference>
<feature type="zinc finger region" description="UBR-type" evidence="9">
    <location>
        <begin position="107"/>
        <end position="179"/>
    </location>
</feature>
<keyword evidence="7 10" id="KW-0862">Zinc</keyword>
<comment type="pathway">
    <text evidence="2 10">Protein modification; protein ubiquitination.</text>
</comment>
<evidence type="ECO:0000256" key="10">
    <source>
        <dbReference type="RuleBase" id="RU366018"/>
    </source>
</evidence>
<evidence type="ECO:0000313" key="13">
    <source>
        <dbReference type="EMBL" id="KAG1312193.1"/>
    </source>
</evidence>
<dbReference type="GO" id="GO:0061630">
    <property type="term" value="F:ubiquitin protein ligase activity"/>
    <property type="evidence" value="ECO:0007669"/>
    <property type="project" value="UniProtKB-UniRule"/>
</dbReference>
<evidence type="ECO:0000256" key="4">
    <source>
        <dbReference type="ARBA" id="ARBA00022723"/>
    </source>
</evidence>
<feature type="domain" description="UBR-type" evidence="12">
    <location>
        <begin position="107"/>
        <end position="179"/>
    </location>
</feature>
<keyword evidence="14" id="KW-1185">Reference proteome</keyword>
<evidence type="ECO:0000256" key="3">
    <source>
        <dbReference type="ARBA" id="ARBA00022679"/>
    </source>
</evidence>
<feature type="compositionally biased region" description="Polar residues" evidence="11">
    <location>
        <begin position="81"/>
        <end position="94"/>
    </location>
</feature>
<feature type="region of interest" description="Disordered" evidence="11">
    <location>
        <begin position="1624"/>
        <end position="1651"/>
    </location>
</feature>
<dbReference type="GO" id="GO:0071596">
    <property type="term" value="P:ubiquitin-dependent protein catabolic process via the N-end rule pathway"/>
    <property type="evidence" value="ECO:0007669"/>
    <property type="project" value="UniProtKB-UniRule"/>
</dbReference>
<keyword evidence="4 10" id="KW-0479">Metal-binding</keyword>
<evidence type="ECO:0000256" key="9">
    <source>
        <dbReference type="PROSITE-ProRule" id="PRU00508"/>
    </source>
</evidence>
<dbReference type="InterPro" id="IPR003769">
    <property type="entry name" value="ClpS_core"/>
</dbReference>
<dbReference type="SUPFAM" id="SSF46785">
    <property type="entry name" value="Winged helix' DNA-binding domain"/>
    <property type="match status" value="1"/>
</dbReference>
<keyword evidence="6 10" id="KW-0833">Ubl conjugation pathway</keyword>
<feature type="compositionally biased region" description="Polar residues" evidence="11">
    <location>
        <begin position="828"/>
        <end position="839"/>
    </location>
</feature>
<evidence type="ECO:0000256" key="2">
    <source>
        <dbReference type="ARBA" id="ARBA00004906"/>
    </source>
</evidence>
<evidence type="ECO:0000256" key="11">
    <source>
        <dbReference type="SAM" id="MobiDB-lite"/>
    </source>
</evidence>
<dbReference type="Pfam" id="PF02207">
    <property type="entry name" value="zf-UBR"/>
    <property type="match status" value="1"/>
</dbReference>
<evidence type="ECO:0000256" key="5">
    <source>
        <dbReference type="ARBA" id="ARBA00022771"/>
    </source>
</evidence>
<dbReference type="FunFam" id="2.10.110.30:FF:000001">
    <property type="entry name" value="E3 ubiquitin-protein ligase UBR2 isoform 1"/>
    <property type="match status" value="1"/>
</dbReference>
<dbReference type="EMBL" id="JAANQT010000307">
    <property type="protein sequence ID" value="KAG1312193.1"/>
    <property type="molecule type" value="Genomic_DNA"/>
</dbReference>
<name>A0A9P6XFE3_RHIOR</name>
<gene>
    <name evidence="13" type="ORF">G6F64_003216</name>
</gene>